<protein>
    <recommendedName>
        <fullName evidence="4">Integral membrane protein</fullName>
    </recommendedName>
</protein>
<keyword evidence="1" id="KW-1133">Transmembrane helix</keyword>
<proteinExistence type="predicted"/>
<dbReference type="EMBL" id="QJSP01000001">
    <property type="protein sequence ID" value="PYE20790.1"/>
    <property type="molecule type" value="Genomic_DNA"/>
</dbReference>
<evidence type="ECO:0000313" key="2">
    <source>
        <dbReference type="EMBL" id="PYE20790.1"/>
    </source>
</evidence>
<organism evidence="2 3">
    <name type="scientific">Williamsia limnetica</name>
    <dbReference type="NCBI Taxonomy" id="882452"/>
    <lineage>
        <taxon>Bacteria</taxon>
        <taxon>Bacillati</taxon>
        <taxon>Actinomycetota</taxon>
        <taxon>Actinomycetes</taxon>
        <taxon>Mycobacteriales</taxon>
        <taxon>Nocardiaceae</taxon>
        <taxon>Williamsia</taxon>
    </lineage>
</organism>
<dbReference type="Proteomes" id="UP000247591">
    <property type="component" value="Unassembled WGS sequence"/>
</dbReference>
<accession>A0A318S267</accession>
<dbReference type="RefSeq" id="WP_110467543.1">
    <property type="nucleotide sequence ID" value="NZ_QJSP01000001.1"/>
</dbReference>
<feature type="transmembrane region" description="Helical" evidence="1">
    <location>
        <begin position="48"/>
        <end position="67"/>
    </location>
</feature>
<gene>
    <name evidence="2" type="ORF">DFR67_101181</name>
</gene>
<dbReference type="AlphaFoldDB" id="A0A318S267"/>
<reference evidence="2 3" key="1">
    <citation type="submission" date="2018-06" db="EMBL/GenBank/DDBJ databases">
        <title>Genomic Encyclopedia of Type Strains, Phase IV (KMG-IV): sequencing the most valuable type-strain genomes for metagenomic binning, comparative biology and taxonomic classification.</title>
        <authorList>
            <person name="Goeker M."/>
        </authorList>
    </citation>
    <scope>NUCLEOTIDE SEQUENCE [LARGE SCALE GENOMIC DNA]</scope>
    <source>
        <strain evidence="2 3">DSM 45521</strain>
    </source>
</reference>
<evidence type="ECO:0000313" key="3">
    <source>
        <dbReference type="Proteomes" id="UP000247591"/>
    </source>
</evidence>
<feature type="transmembrane region" description="Helical" evidence="1">
    <location>
        <begin position="410"/>
        <end position="430"/>
    </location>
</feature>
<evidence type="ECO:0008006" key="4">
    <source>
        <dbReference type="Google" id="ProtNLM"/>
    </source>
</evidence>
<feature type="transmembrane region" description="Helical" evidence="1">
    <location>
        <begin position="327"/>
        <end position="346"/>
    </location>
</feature>
<feature type="transmembrane region" description="Helical" evidence="1">
    <location>
        <begin position="387"/>
        <end position="404"/>
    </location>
</feature>
<keyword evidence="1" id="KW-0812">Transmembrane</keyword>
<comment type="caution">
    <text evidence="2">The sequence shown here is derived from an EMBL/GenBank/DDBJ whole genome shotgun (WGS) entry which is preliminary data.</text>
</comment>
<keyword evidence="1" id="KW-0472">Membrane</keyword>
<evidence type="ECO:0000256" key="1">
    <source>
        <dbReference type="SAM" id="Phobius"/>
    </source>
</evidence>
<name>A0A318S267_WILLI</name>
<dbReference type="OrthoDB" id="4350291at2"/>
<feature type="transmembrane region" description="Helical" evidence="1">
    <location>
        <begin position="274"/>
        <end position="295"/>
    </location>
</feature>
<sequence>MVVPDADEPLKETERAELERLRRELTENRGAPGDAVIHRRGLRWTATGLLLVLVAVLAFSAVLARFARSEVLDTDRYVATVTPLAGNAVLQDELADQITAEIMARGDIANVTKEALTALTENAPNVPPAVIGLAPVLTSQAQSFIRQAVTALVRSDQFETLWIQANKRAHQRLAAVLTGETNDAIEIDDDGTVSIELGPIIDNVRNALRDRGFSFADKIPDIDKSFIIFRSPDLVKAQRAVSALDKASTILPFLTLLVGAAAIWAAPRGSRKKAFSLLGIALAVAMALLAVAISVGRSLYLDAVPPGVLSPAAAEVLIDTILVPLRTMLRAVAVLAVVIAAIGYLSGSSGSATAVRGAFGRGLNAARGNAAGRVPRPVESAAAKFRIPLRVAVVAVAILVLVFWNYPSGLVVMVTIVIAALALLAIELVARPAIGYHQPKSASSADASVPSSAGQGD</sequence>
<keyword evidence="3" id="KW-1185">Reference proteome</keyword>